<dbReference type="EMBL" id="FZNW01000065">
    <property type="protein sequence ID" value="SNR99723.1"/>
    <property type="molecule type" value="Genomic_DNA"/>
</dbReference>
<keyword evidence="6" id="KW-1185">Reference proteome</keyword>
<dbReference type="InterPro" id="IPR049513">
    <property type="entry name" value="TetR_C_40"/>
</dbReference>
<dbReference type="OrthoDB" id="3481545at2"/>
<dbReference type="InterPro" id="IPR050624">
    <property type="entry name" value="HTH-type_Tx_Regulator"/>
</dbReference>
<keyword evidence="1 2" id="KW-0238">DNA-binding</keyword>
<feature type="domain" description="HTH tetR-type" evidence="4">
    <location>
        <begin position="21"/>
        <end position="81"/>
    </location>
</feature>
<evidence type="ECO:0000313" key="5">
    <source>
        <dbReference type="EMBL" id="SNR99723.1"/>
    </source>
</evidence>
<dbReference type="GO" id="GO:0003677">
    <property type="term" value="F:DNA binding"/>
    <property type="evidence" value="ECO:0007669"/>
    <property type="project" value="UniProtKB-UniRule"/>
</dbReference>
<evidence type="ECO:0000259" key="4">
    <source>
        <dbReference type="PROSITE" id="PS50977"/>
    </source>
</evidence>
<dbReference type="PRINTS" id="PR00455">
    <property type="entry name" value="HTHTETR"/>
</dbReference>
<feature type="compositionally biased region" description="Basic residues" evidence="3">
    <location>
        <begin position="10"/>
        <end position="22"/>
    </location>
</feature>
<dbReference type="PANTHER" id="PTHR43479:SF11">
    <property type="entry name" value="ACREF_ENVCD OPERON REPRESSOR-RELATED"/>
    <property type="match status" value="1"/>
</dbReference>
<dbReference type="PANTHER" id="PTHR43479">
    <property type="entry name" value="ACREF/ENVCD OPERON REPRESSOR-RELATED"/>
    <property type="match status" value="1"/>
</dbReference>
<accession>A0A239AXN3</accession>
<evidence type="ECO:0000256" key="2">
    <source>
        <dbReference type="PROSITE-ProRule" id="PRU00335"/>
    </source>
</evidence>
<dbReference type="InterPro" id="IPR009057">
    <property type="entry name" value="Homeodomain-like_sf"/>
</dbReference>
<protein>
    <submittedName>
        <fullName evidence="5">Transcriptional regulator, TetR family</fullName>
    </submittedName>
</protein>
<dbReference type="Pfam" id="PF00440">
    <property type="entry name" value="TetR_N"/>
    <property type="match status" value="1"/>
</dbReference>
<evidence type="ECO:0000313" key="6">
    <source>
        <dbReference type="Proteomes" id="UP000198348"/>
    </source>
</evidence>
<dbReference type="Pfam" id="PF21306">
    <property type="entry name" value="TetR_C_40"/>
    <property type="match status" value="1"/>
</dbReference>
<sequence>MATVTEVTQGHRRTRADRQRERTRRKLIDTGRALIAERGVSGLRIQEITSRADVALGTFYNHFSTKDDLVETVVGETLTEVAAATIPEPEQHIDPAEVVAGAIIRFMGLADRDPDFVRLLLNLSHADVVFATVLYPYARTALERGIEIGRFVIPDLDVSLTAVVGGAFALIREILEGGHKGDVGKAYARHVLVSFGLTPQDAEAAWKSAAARITS</sequence>
<evidence type="ECO:0000256" key="3">
    <source>
        <dbReference type="SAM" id="MobiDB-lite"/>
    </source>
</evidence>
<dbReference type="AlphaFoldDB" id="A0A239AXN3"/>
<feature type="region of interest" description="Disordered" evidence="3">
    <location>
        <begin position="1"/>
        <end position="22"/>
    </location>
</feature>
<gene>
    <name evidence="5" type="ORF">SAMN06265360_1652</name>
</gene>
<dbReference type="Proteomes" id="UP000198348">
    <property type="component" value="Unassembled WGS sequence"/>
</dbReference>
<dbReference type="InterPro" id="IPR001647">
    <property type="entry name" value="HTH_TetR"/>
</dbReference>
<organism evidence="5 6">
    <name type="scientific">Haloechinothrix alba</name>
    <dbReference type="NCBI Taxonomy" id="664784"/>
    <lineage>
        <taxon>Bacteria</taxon>
        <taxon>Bacillati</taxon>
        <taxon>Actinomycetota</taxon>
        <taxon>Actinomycetes</taxon>
        <taxon>Pseudonocardiales</taxon>
        <taxon>Pseudonocardiaceae</taxon>
        <taxon>Haloechinothrix</taxon>
    </lineage>
</organism>
<feature type="DNA-binding region" description="H-T-H motif" evidence="2">
    <location>
        <begin position="44"/>
        <end position="63"/>
    </location>
</feature>
<proteinExistence type="predicted"/>
<name>A0A239AXN3_9PSEU</name>
<dbReference type="SUPFAM" id="SSF46689">
    <property type="entry name" value="Homeodomain-like"/>
    <property type="match status" value="1"/>
</dbReference>
<dbReference type="Gene3D" id="1.10.357.10">
    <property type="entry name" value="Tetracycline Repressor, domain 2"/>
    <property type="match status" value="1"/>
</dbReference>
<dbReference type="PROSITE" id="PS50977">
    <property type="entry name" value="HTH_TETR_2"/>
    <property type="match status" value="1"/>
</dbReference>
<evidence type="ECO:0000256" key="1">
    <source>
        <dbReference type="ARBA" id="ARBA00023125"/>
    </source>
</evidence>
<reference evidence="5 6" key="1">
    <citation type="submission" date="2017-06" db="EMBL/GenBank/DDBJ databases">
        <authorList>
            <person name="Kim H.J."/>
            <person name="Triplett B.A."/>
        </authorList>
    </citation>
    <scope>NUCLEOTIDE SEQUENCE [LARGE SCALE GENOMIC DNA]</scope>
    <source>
        <strain evidence="5 6">DSM 45207</strain>
    </source>
</reference>